<dbReference type="InterPro" id="IPR011009">
    <property type="entry name" value="Kinase-like_dom_sf"/>
</dbReference>
<evidence type="ECO:0000256" key="12">
    <source>
        <dbReference type="ARBA" id="ARBA00048679"/>
    </source>
</evidence>
<evidence type="ECO:0000256" key="2">
    <source>
        <dbReference type="ARBA" id="ARBA00012513"/>
    </source>
</evidence>
<dbReference type="PANTHER" id="PTHR37079:SF4">
    <property type="entry name" value="SERINE_THREONINE-PROTEIN KINASE ATM"/>
    <property type="match status" value="1"/>
</dbReference>
<evidence type="ECO:0000256" key="13">
    <source>
        <dbReference type="ARBA" id="ARBA00073111"/>
    </source>
</evidence>
<comment type="catalytic activity">
    <reaction evidence="12">
        <text>L-seryl-[protein] + ATP = O-phospho-L-seryl-[protein] + ADP + H(+)</text>
        <dbReference type="Rhea" id="RHEA:17989"/>
        <dbReference type="Rhea" id="RHEA-COMP:9863"/>
        <dbReference type="Rhea" id="RHEA-COMP:11604"/>
        <dbReference type="ChEBI" id="CHEBI:15378"/>
        <dbReference type="ChEBI" id="CHEBI:29999"/>
        <dbReference type="ChEBI" id="CHEBI:30616"/>
        <dbReference type="ChEBI" id="CHEBI:83421"/>
        <dbReference type="ChEBI" id="CHEBI:456216"/>
        <dbReference type="EC" id="2.7.11.1"/>
    </reaction>
</comment>
<feature type="domain" description="FATC" evidence="16">
    <location>
        <begin position="2969"/>
        <end position="3001"/>
    </location>
</feature>
<evidence type="ECO:0000259" key="15">
    <source>
        <dbReference type="PROSITE" id="PS51189"/>
    </source>
</evidence>
<dbReference type="Proteomes" id="UP001161247">
    <property type="component" value="Chromosome 5"/>
</dbReference>
<dbReference type="Gene3D" id="1.10.1070.11">
    <property type="entry name" value="Phosphatidylinositol 3-/4-kinase, catalytic domain"/>
    <property type="match status" value="1"/>
</dbReference>
<sequence>MNSKVTSRDIQDIISKLSSDKAKTREEGIKLLNTWLEGERSILFCKYLSDKSASVISNEIPHSETWPFMISLLVQCVKLEISSSKRRLPKLSYAKTLRMVVQRAEDSKFAGKNLVLLPVGKLLFNHILDVLKDAPSFQSEYGVILRHLLQLHHYQFHIRKRIYSSLVLFYMEKVETGFDLTTEGHLNPKEEIFRCILTLHCLLENPPGDFPPDLREDVVDGFIRIFSHIKEEGKISRKLVECINTFLLKDGPNLDGRTLKIHDAVHLFVFHCWVTTHDRSLKEALILYARLQLNLTRGFGDGSTLLEQLLEVVCRELDQMSILSTSVSWNDATRDDKCGTLTSSQQSLVELAALVFLRACTSTLKQLSAEKRARREHAAVQIKAGLVEGKWSWHAAFCFLLRHYCNQLRKDLIIFWFESICSNFDRIVNEANVEHAYDGLLWTLRSLQILSSSLLSPLAKLSDPAKSSFSLNELGRLWHSVWSYTIRCLPIFSNVIPVADAALVLLSNIILRVCPNTLTVPQDIWDLRLFNGSPSVSVLHLISCYFSRRVSQVDLRDALHMRKNLLRAVLALLNWKESAFLNEQLVIMVPAAIYALCGGCYPLPEPKLDVAANWVKAGRQEHDVLHGMFELSVEALAKINRESGSEVFQSECYQTVRFLPKTLTDFLCQEVENLILEALKEKELEKMTPIDIFFTCGLLSNLMYCSYTVRSSEENSSFISKLSENIIEMVDHSVRIFEKTRNDVRCGCSASGDIINDMDNIVNSFKIFIGSPLFSQGRKHHNCDTVIYSGISKAIGRLLEGLSKLFDACPDHRSAIPPGVNHSDGSGSNDIHTDPSDNSLDIIVDMELDVNNDPKSMDVTALGQTSTDVLVLTSLNLKMDVIYFISNFFSVLPSMTWDILFDILGKVSIPKVTENILFHLCEYPYWPSHSKVSDMVDTLHTLIDTQAKLRLQCLDIVDAICKLVRKLSLARTIEDESCSSLQGDLSEKVLVSLQNLVNKISETTLFDWHGRCKLIGCICDFMLLNPGIGQPMIEKLFLMLQDSDYRVRICLARRIGVLFQIWDGHYELFQDICSSFGVKLVMSSKGKIVTVKEVLTAGPQSRSLLETTIVTLMHLALESEHIELEAIFMICVIAAIDPCQRELVGAVLDNLSQELQYTTRAKYMEELTGPLLFCWVACGVSLPALVEIRDLFILNAEPRTFMLYCCHWLLASLLLDEDTSNLHWVAKVACQPLSSLVKDHFVHIFAVCMALHCSKRAGWEKGMIVLESSVLSIAEISEDERDVLIKRHMVSIVNRLLSLAAATADPATPFFSSETIIRAIRTVVDGFVEMDDCSSSPRLIDKINIFRPDRVFTFIIEIHYKVAAAAHHRHKCHRLCGVEVLINVIGHRAAVASTFNYLLSLVGQYIGPHALLNQCCRIISMLLKLSKDCQSGGSTIVLGEQLQFLVSKVVGCCMPSNEGLSVASISEVLSLLNQLILQSDTSLHDYIKELEPFPEISIFHDFQKFHQDLCVGYSSKKHLVNLARRSVYLPPRILLWSLKALHKKLFGEVKNGNMGFGDEYWHSDQDIVHSIWQLVRICSLDDANGFPALVSDFVSRIGIVDPHRVVFHFPGDIYKTHGCGADKFNRKTDYSVHMDTAISEEVLNLLLRILKKDLMNDSAKIIDMTTQALRGILSTEKGQRALQSFESHEKLLIEVHSKGVNMELAQKLVSGLELRSSETFSLEHTADWNTQGKTFDMWICPLVYALTSYCNDIILRLCRDLVLVKSEVAELLLPSVMVNLAGRKDLDVDLCKVISLQVEENIFIESNKLTKSIKVMLHALNELRLWHMLERSTSSSSKVVKSSIHVSKPRSATVKSKDEITCKAMATTMFWEKVYWLPIDYLVVAKSAINCGSYFTAVLYVEQWCEDHFNFLTLGSPDFSHLETLPRHIEILISAVTRINEPDSLYGIIQSYKLNSQVIMFEHEGNWTKALEHYDLLVQSGSMEHTKTFHEESQPLGPGMFHKYEDGSLPKTPFKGLIRSLQQIGCTHVLDVYCQGLASRNGQLLQDMEFTELQYEAAWRAGNWDFSIVSDRGCPLLNQSSRSVHFNENLHSCLKALKEGKVDEFQKRLRGSKQELLLSICHASSESTEYLHTSMINLQILYHLGMSWDLHWRRMESESGSVNLSEPIAPSTEQLSLLSKDWSRISEQVQLHMNLLEPLIAFRKVLLQILNCSESKIQHLLQSASILRKGSRFSQAAASLNEFKFVCSELGKEDSNVYWQGRLEEAKLLRAQGQHEMAINLATYVSQNLQFDKFTSDVFRLVGKWLAETRSSNSRTVLEKYLKHAVTLADNLKGVDPKSVAKQCQMHFQLSHYADALYRSSEERLNSKEWQAAMRLRKLKTKELEALIRRLKSSTKGAQSEYSIKIQELQKQLTMDKQEAEKLEEDRDSFLTTALEGYNRCLVIGDKYDLRVVFRLVSLWFGLSSKQIVIDCMLRTIEEVQSYKFIALVYQIASRMGSAKVYQGPHSFQFALASLLKKMAIEHPYHATFQLLALANGDRIKDKQRSRNSFVVDMDKKVAAESLLKELQLYHGAVIIQMKQMVEIYIKLAELETKREDTNKRVTLPRDIRSVRELELVPVVTSNFPVDRSCEYCEGSFPHFKGLADSVMVMNGINAPKVVECLGSDGKIYRQLAKSGNDDLRQDAVMEQFFGLVNIFLENHRDTRKRRLRIRTYKVVPFTPSAGVLEWVNGTVPLGDYLIGSMRNGGAHGRYRSGDWTFLKCRQHMTTEADKRKAFQEVCHNFRPVMHHFFLERFLQPADWFDKRLAYTRSVAASSMVGYIVGLGDRHSMNILIDQVTAEVVHIDLGVAFEQGLMLKTPERVPFRLTRDIIDGMGVTGVEGVFRRCCEETLSVMRTNKEALLTIVEVFIHDPLYKWALSPLKALQRQKETDDDLETSLEDSQEDDYEGNKDAARALLRVKQKLDGYEEGELRSVKGQVQQLIQDAVDSDRMCQMFPGWGAWL</sequence>
<evidence type="ECO:0000256" key="1">
    <source>
        <dbReference type="ARBA" id="ARBA00004123"/>
    </source>
</evidence>
<keyword evidence="10" id="KW-0131">Cell cycle</keyword>
<dbReference type="PROSITE" id="PS00915">
    <property type="entry name" value="PI3_4_KINASE_1"/>
    <property type="match status" value="1"/>
</dbReference>
<reference evidence="17" key="1">
    <citation type="submission" date="2023-03" db="EMBL/GenBank/DDBJ databases">
        <authorList>
            <person name="Julca I."/>
        </authorList>
    </citation>
    <scope>NUCLEOTIDE SEQUENCE</scope>
</reference>
<dbReference type="GO" id="GO:0005524">
    <property type="term" value="F:ATP binding"/>
    <property type="evidence" value="ECO:0007669"/>
    <property type="project" value="UniProtKB-KW"/>
</dbReference>
<dbReference type="PANTHER" id="PTHR37079">
    <property type="entry name" value="SERINE/THREONINE-PROTEIN KINASE ATM"/>
    <property type="match status" value="1"/>
</dbReference>
<dbReference type="SMART" id="SM00146">
    <property type="entry name" value="PI3Kc"/>
    <property type="match status" value="1"/>
</dbReference>
<evidence type="ECO:0000256" key="9">
    <source>
        <dbReference type="ARBA" id="ARBA00023242"/>
    </source>
</evidence>
<dbReference type="InterPro" id="IPR018936">
    <property type="entry name" value="PI3/4_kinase_CS"/>
</dbReference>
<keyword evidence="8" id="KW-0067">ATP-binding</keyword>
<keyword evidence="4" id="KW-0808">Transferase</keyword>
<proteinExistence type="predicted"/>
<dbReference type="InterPro" id="IPR000403">
    <property type="entry name" value="PI3/4_kinase_cat_dom"/>
</dbReference>
<dbReference type="InterPro" id="IPR016024">
    <property type="entry name" value="ARM-type_fold"/>
</dbReference>
<evidence type="ECO:0000256" key="7">
    <source>
        <dbReference type="ARBA" id="ARBA00022777"/>
    </source>
</evidence>
<dbReference type="Pfam" id="PF00454">
    <property type="entry name" value="PI3_PI4_kinase"/>
    <property type="match status" value="1"/>
</dbReference>
<keyword evidence="9" id="KW-0539">Nucleus</keyword>
<evidence type="ECO:0000259" key="14">
    <source>
        <dbReference type="PROSITE" id="PS50290"/>
    </source>
</evidence>
<evidence type="ECO:0000313" key="18">
    <source>
        <dbReference type="Proteomes" id="UP001161247"/>
    </source>
</evidence>
<dbReference type="PROSITE" id="PS51189">
    <property type="entry name" value="FAT"/>
    <property type="match status" value="1"/>
</dbReference>
<dbReference type="PROSITE" id="PS50290">
    <property type="entry name" value="PI3_4_KINASE_3"/>
    <property type="match status" value="1"/>
</dbReference>
<dbReference type="EC" id="2.7.11.1" evidence="2"/>
<gene>
    <name evidence="17" type="ORF">OLC1_LOCUS14736</name>
</gene>
<evidence type="ECO:0000256" key="5">
    <source>
        <dbReference type="ARBA" id="ARBA00022741"/>
    </source>
</evidence>
<feature type="domain" description="PI3K/PI4K catalytic" evidence="14">
    <location>
        <begin position="2643"/>
        <end position="2953"/>
    </location>
</feature>
<evidence type="ECO:0000256" key="6">
    <source>
        <dbReference type="ARBA" id="ARBA00022763"/>
    </source>
</evidence>
<dbReference type="PROSITE" id="PS00916">
    <property type="entry name" value="PI3_4_KINASE_2"/>
    <property type="match status" value="1"/>
</dbReference>
<evidence type="ECO:0000256" key="11">
    <source>
        <dbReference type="ARBA" id="ARBA00047899"/>
    </source>
</evidence>
<dbReference type="GO" id="GO:0006281">
    <property type="term" value="P:DNA repair"/>
    <property type="evidence" value="ECO:0007669"/>
    <property type="project" value="InterPro"/>
</dbReference>
<dbReference type="InterPro" id="IPR003152">
    <property type="entry name" value="FATC_dom"/>
</dbReference>
<dbReference type="FunFam" id="1.10.1070.11:FF:000015">
    <property type="entry name" value="Serine/threonine-protein kinase ATM"/>
    <property type="match status" value="1"/>
</dbReference>
<dbReference type="SUPFAM" id="SSF48371">
    <property type="entry name" value="ARM repeat"/>
    <property type="match status" value="1"/>
</dbReference>
<evidence type="ECO:0000256" key="8">
    <source>
        <dbReference type="ARBA" id="ARBA00022840"/>
    </source>
</evidence>
<dbReference type="InterPro" id="IPR038980">
    <property type="entry name" value="ATM_plant"/>
</dbReference>
<dbReference type="GO" id="GO:0004674">
    <property type="term" value="F:protein serine/threonine kinase activity"/>
    <property type="evidence" value="ECO:0007669"/>
    <property type="project" value="UniProtKB-KW"/>
</dbReference>
<dbReference type="InterPro" id="IPR036940">
    <property type="entry name" value="PI3/4_kinase_cat_sf"/>
</dbReference>
<dbReference type="InterPro" id="IPR057445">
    <property type="entry name" value="ATM_TPR"/>
</dbReference>
<dbReference type="SMART" id="SM01343">
    <property type="entry name" value="FATC"/>
    <property type="match status" value="1"/>
</dbReference>
<dbReference type="FunFam" id="3.30.1010.10:FF:000023">
    <property type="entry name" value="Serine/threonine-protein kinase ATM"/>
    <property type="match status" value="1"/>
</dbReference>
<comment type="catalytic activity">
    <reaction evidence="11">
        <text>L-threonyl-[protein] + ATP = O-phospho-L-threonyl-[protein] + ADP + H(+)</text>
        <dbReference type="Rhea" id="RHEA:46608"/>
        <dbReference type="Rhea" id="RHEA-COMP:11060"/>
        <dbReference type="Rhea" id="RHEA-COMP:11605"/>
        <dbReference type="ChEBI" id="CHEBI:15378"/>
        <dbReference type="ChEBI" id="CHEBI:30013"/>
        <dbReference type="ChEBI" id="CHEBI:30616"/>
        <dbReference type="ChEBI" id="CHEBI:61977"/>
        <dbReference type="ChEBI" id="CHEBI:456216"/>
        <dbReference type="EC" id="2.7.11.1"/>
    </reaction>
</comment>
<dbReference type="EMBL" id="OX459122">
    <property type="protein sequence ID" value="CAI9106194.1"/>
    <property type="molecule type" value="Genomic_DNA"/>
</dbReference>
<dbReference type="PROSITE" id="PS51190">
    <property type="entry name" value="FATC"/>
    <property type="match status" value="1"/>
</dbReference>
<organism evidence="17 18">
    <name type="scientific">Oldenlandia corymbosa var. corymbosa</name>
    <dbReference type="NCBI Taxonomy" id="529605"/>
    <lineage>
        <taxon>Eukaryota</taxon>
        <taxon>Viridiplantae</taxon>
        <taxon>Streptophyta</taxon>
        <taxon>Embryophyta</taxon>
        <taxon>Tracheophyta</taxon>
        <taxon>Spermatophyta</taxon>
        <taxon>Magnoliopsida</taxon>
        <taxon>eudicotyledons</taxon>
        <taxon>Gunneridae</taxon>
        <taxon>Pentapetalae</taxon>
        <taxon>asterids</taxon>
        <taxon>lamiids</taxon>
        <taxon>Gentianales</taxon>
        <taxon>Rubiaceae</taxon>
        <taxon>Rubioideae</taxon>
        <taxon>Spermacoceae</taxon>
        <taxon>Hedyotis-Oldenlandia complex</taxon>
        <taxon>Oldenlandia</taxon>
    </lineage>
</organism>
<dbReference type="CDD" id="cd05171">
    <property type="entry name" value="PIKKc_ATM"/>
    <property type="match status" value="1"/>
</dbReference>
<dbReference type="Gene3D" id="3.30.1010.10">
    <property type="entry name" value="Phosphatidylinositol 3-kinase Catalytic Subunit, Chain A, domain 4"/>
    <property type="match status" value="1"/>
</dbReference>
<dbReference type="Pfam" id="PF25360">
    <property type="entry name" value="TPR_ATM"/>
    <property type="match status" value="1"/>
</dbReference>
<evidence type="ECO:0000259" key="16">
    <source>
        <dbReference type="PROSITE" id="PS51190"/>
    </source>
</evidence>
<dbReference type="InterPro" id="IPR044107">
    <property type="entry name" value="PIKKc_ATM"/>
</dbReference>
<keyword evidence="3" id="KW-0723">Serine/threonine-protein kinase</keyword>
<evidence type="ECO:0000313" key="17">
    <source>
        <dbReference type="EMBL" id="CAI9106194.1"/>
    </source>
</evidence>
<keyword evidence="18" id="KW-1185">Reference proteome</keyword>
<protein>
    <recommendedName>
        <fullName evidence="13">Serine/threonine-protein kinase ATM</fullName>
        <ecNumber evidence="2">2.7.11.1</ecNumber>
    </recommendedName>
</protein>
<dbReference type="GO" id="GO:0005634">
    <property type="term" value="C:nucleus"/>
    <property type="evidence" value="ECO:0007669"/>
    <property type="project" value="UniProtKB-SubCell"/>
</dbReference>
<evidence type="ECO:0000256" key="10">
    <source>
        <dbReference type="ARBA" id="ARBA00023306"/>
    </source>
</evidence>
<evidence type="ECO:0000256" key="4">
    <source>
        <dbReference type="ARBA" id="ARBA00022679"/>
    </source>
</evidence>
<feature type="domain" description="FAT" evidence="15">
    <location>
        <begin position="1883"/>
        <end position="2537"/>
    </location>
</feature>
<accession>A0AAV1DGP0</accession>
<dbReference type="SUPFAM" id="SSF56112">
    <property type="entry name" value="Protein kinase-like (PK-like)"/>
    <property type="match status" value="1"/>
</dbReference>
<comment type="subcellular location">
    <subcellularLocation>
        <location evidence="1">Nucleus</location>
    </subcellularLocation>
</comment>
<evidence type="ECO:0000256" key="3">
    <source>
        <dbReference type="ARBA" id="ARBA00022527"/>
    </source>
</evidence>
<keyword evidence="7" id="KW-0418">Kinase</keyword>
<dbReference type="Pfam" id="PF02260">
    <property type="entry name" value="FATC"/>
    <property type="match status" value="1"/>
</dbReference>
<name>A0AAV1DGP0_OLDCO</name>
<keyword evidence="6" id="KW-0227">DNA damage</keyword>
<keyword evidence="5" id="KW-0547">Nucleotide-binding</keyword>
<dbReference type="InterPro" id="IPR014009">
    <property type="entry name" value="PIK_FAT"/>
</dbReference>